<dbReference type="Gene3D" id="3.30.429.10">
    <property type="entry name" value="Macrophage Migration Inhibitory Factor"/>
    <property type="match status" value="1"/>
</dbReference>
<dbReference type="GO" id="GO:0005615">
    <property type="term" value="C:extracellular space"/>
    <property type="evidence" value="ECO:0007669"/>
    <property type="project" value="UniProtKB-KW"/>
</dbReference>
<comment type="caution">
    <text evidence="12">The sequence shown here is derived from an EMBL/GenBank/DDBJ whole genome shotgun (WGS) entry which is preliminary data.</text>
</comment>
<protein>
    <recommendedName>
        <fullName evidence="11">L-dopachrome isomerase</fullName>
        <ecNumber evidence="8">5.3.2.1</ecNumber>
        <ecNumber evidence="7">5.3.3.12</ecNumber>
    </recommendedName>
    <alternativeName>
        <fullName evidence="9">L-dopachrome tautomerase</fullName>
    </alternativeName>
    <alternativeName>
        <fullName evidence="10">Phenylpyruvate tautomerase</fullName>
    </alternativeName>
</protein>
<dbReference type="GO" id="GO:0005125">
    <property type="term" value="F:cytokine activity"/>
    <property type="evidence" value="ECO:0007669"/>
    <property type="project" value="UniProtKB-KW"/>
</dbReference>
<proteinExistence type="predicted"/>
<evidence type="ECO:0000256" key="3">
    <source>
        <dbReference type="ARBA" id="ARBA00022525"/>
    </source>
</evidence>
<dbReference type="Pfam" id="PF01187">
    <property type="entry name" value="MIF"/>
    <property type="match status" value="1"/>
</dbReference>
<keyword evidence="13" id="KW-1185">Reference proteome</keyword>
<evidence type="ECO:0000256" key="9">
    <source>
        <dbReference type="ARBA" id="ARBA00041631"/>
    </source>
</evidence>
<dbReference type="EC" id="5.3.2.1" evidence="8"/>
<evidence type="ECO:0000256" key="5">
    <source>
        <dbReference type="ARBA" id="ARBA00036735"/>
    </source>
</evidence>
<dbReference type="PANTHER" id="PTHR11954">
    <property type="entry name" value="D-DOPACHROME DECARBOXYLASE"/>
    <property type="match status" value="1"/>
</dbReference>
<keyword evidence="3" id="KW-0964">Secreted</keyword>
<evidence type="ECO:0000256" key="1">
    <source>
        <dbReference type="ARBA" id="ARBA00004613"/>
    </source>
</evidence>
<dbReference type="InterPro" id="IPR014347">
    <property type="entry name" value="Tautomerase/MIF_sf"/>
</dbReference>
<evidence type="ECO:0000256" key="6">
    <source>
        <dbReference type="ARBA" id="ARBA00036823"/>
    </source>
</evidence>
<dbReference type="RefSeq" id="WP_151149790.1">
    <property type="nucleotide sequence ID" value="NZ_WAIE01000001.1"/>
</dbReference>
<dbReference type="GO" id="GO:0004167">
    <property type="term" value="F:dopachrome isomerase activity"/>
    <property type="evidence" value="ECO:0007669"/>
    <property type="project" value="UniProtKB-EC"/>
</dbReference>
<comment type="catalytic activity">
    <reaction evidence="5">
        <text>3-phenylpyruvate = enol-phenylpyruvate</text>
        <dbReference type="Rhea" id="RHEA:17097"/>
        <dbReference type="ChEBI" id="CHEBI:16815"/>
        <dbReference type="ChEBI" id="CHEBI:18005"/>
        <dbReference type="EC" id="5.3.2.1"/>
    </reaction>
</comment>
<dbReference type="SUPFAM" id="SSF55331">
    <property type="entry name" value="Tautomerase/MIF"/>
    <property type="match status" value="1"/>
</dbReference>
<dbReference type="OrthoDB" id="5769863at2"/>
<evidence type="ECO:0000313" key="13">
    <source>
        <dbReference type="Proteomes" id="UP000438699"/>
    </source>
</evidence>
<organism evidence="12 13">
    <name type="scientific">Pseudodesulfovibrio senegalensis</name>
    <dbReference type="NCBI Taxonomy" id="1721087"/>
    <lineage>
        <taxon>Bacteria</taxon>
        <taxon>Pseudomonadati</taxon>
        <taxon>Thermodesulfobacteriota</taxon>
        <taxon>Desulfovibrionia</taxon>
        <taxon>Desulfovibrionales</taxon>
        <taxon>Desulfovibrionaceae</taxon>
    </lineage>
</organism>
<evidence type="ECO:0000256" key="11">
    <source>
        <dbReference type="ARBA" id="ARBA00042730"/>
    </source>
</evidence>
<name>A0A6N6N7U5_9BACT</name>
<dbReference type="InterPro" id="IPR001398">
    <property type="entry name" value="Macrophage_inhib_fac"/>
</dbReference>
<dbReference type="EMBL" id="WAIE01000001">
    <property type="protein sequence ID" value="KAB1443419.1"/>
    <property type="molecule type" value="Genomic_DNA"/>
</dbReference>
<dbReference type="PANTHER" id="PTHR11954:SF6">
    <property type="entry name" value="MACROPHAGE MIGRATION INHIBITORY FACTOR"/>
    <property type="match status" value="1"/>
</dbReference>
<gene>
    <name evidence="12" type="ORF">F8A88_03960</name>
</gene>
<dbReference type="GO" id="GO:0050178">
    <property type="term" value="F:phenylpyruvate tautomerase activity"/>
    <property type="evidence" value="ECO:0007669"/>
    <property type="project" value="UniProtKB-EC"/>
</dbReference>
<keyword evidence="2" id="KW-0202">Cytokine</keyword>
<evidence type="ECO:0000256" key="2">
    <source>
        <dbReference type="ARBA" id="ARBA00022514"/>
    </source>
</evidence>
<evidence type="ECO:0000256" key="7">
    <source>
        <dbReference type="ARBA" id="ARBA00038932"/>
    </source>
</evidence>
<comment type="catalytic activity">
    <reaction evidence="6">
        <text>L-dopachrome = 5,6-dihydroxyindole-2-carboxylate</text>
        <dbReference type="Rhea" id="RHEA:13041"/>
        <dbReference type="ChEBI" id="CHEBI:16875"/>
        <dbReference type="ChEBI" id="CHEBI:57509"/>
        <dbReference type="EC" id="5.3.3.12"/>
    </reaction>
</comment>
<evidence type="ECO:0000256" key="4">
    <source>
        <dbReference type="ARBA" id="ARBA00023235"/>
    </source>
</evidence>
<dbReference type="Proteomes" id="UP000438699">
    <property type="component" value="Unassembled WGS sequence"/>
</dbReference>
<comment type="subcellular location">
    <subcellularLocation>
        <location evidence="1">Secreted</location>
    </subcellularLocation>
</comment>
<dbReference type="AlphaFoldDB" id="A0A6N6N7U5"/>
<dbReference type="EC" id="5.3.3.12" evidence="7"/>
<sequence>MPFCRLETNVVVGKEQTQTLVRGLSTLVADMLGKPEAYVMAVFEPGKELMFGGTDDPAAYVTLQSIGLPREKTPEFSAVMCAFLEDALSIAPDRVYIAFGDIDRPLMGWNSATF</sequence>
<evidence type="ECO:0000256" key="10">
    <source>
        <dbReference type="ARBA" id="ARBA00041912"/>
    </source>
</evidence>
<reference evidence="12 13" key="1">
    <citation type="journal article" date="2017" name="Int. J. Syst. Evol. Microbiol.">
        <title>Desulfovibrio senegalensis sp. nov., a mesophilic sulfate reducer isolated from marine sediment.</title>
        <authorList>
            <person name="Thioye A."/>
            <person name="Gam Z.B.A."/>
            <person name="Mbengue M."/>
            <person name="Cayol J.L."/>
            <person name="Joseph-Bartoli M."/>
            <person name="Toure-Kane C."/>
            <person name="Labat M."/>
        </authorList>
    </citation>
    <scope>NUCLEOTIDE SEQUENCE [LARGE SCALE GENOMIC DNA]</scope>
    <source>
        <strain evidence="12 13">DSM 101509</strain>
    </source>
</reference>
<accession>A0A6N6N7U5</accession>
<keyword evidence="4" id="KW-0413">Isomerase</keyword>
<evidence type="ECO:0000313" key="12">
    <source>
        <dbReference type="EMBL" id="KAB1443419.1"/>
    </source>
</evidence>
<evidence type="ECO:0000256" key="8">
    <source>
        <dbReference type="ARBA" id="ARBA00039086"/>
    </source>
</evidence>